<evidence type="ECO:0000256" key="9">
    <source>
        <dbReference type="ARBA" id="ARBA00023268"/>
    </source>
</evidence>
<dbReference type="Gene3D" id="3.90.226.10">
    <property type="entry name" value="2-enoyl-CoA Hydratase, Chain A, domain 1"/>
    <property type="match status" value="1"/>
</dbReference>
<keyword evidence="4" id="KW-0442">Lipid degradation</keyword>
<dbReference type="Gene3D" id="3.40.50.720">
    <property type="entry name" value="NAD(P)-binding Rossmann-like Domain"/>
    <property type="match status" value="1"/>
</dbReference>
<dbReference type="EMBL" id="JAEUAK010000002">
    <property type="protein sequence ID" value="MBW9051823.1"/>
    <property type="molecule type" value="Genomic_DNA"/>
</dbReference>
<evidence type="ECO:0000256" key="6">
    <source>
        <dbReference type="ARBA" id="ARBA00023027"/>
    </source>
</evidence>
<dbReference type="CDD" id="cd06558">
    <property type="entry name" value="crotonase-like"/>
    <property type="match status" value="1"/>
</dbReference>
<keyword evidence="8" id="KW-0456">Lyase</keyword>
<dbReference type="Proteomes" id="UP000717752">
    <property type="component" value="Unassembled WGS sequence"/>
</dbReference>
<organism evidence="13 14">
    <name type="scientific">Rhizobium mesosinicum</name>
    <dbReference type="NCBI Taxonomy" id="335017"/>
    <lineage>
        <taxon>Bacteria</taxon>
        <taxon>Pseudomonadati</taxon>
        <taxon>Pseudomonadota</taxon>
        <taxon>Alphaproteobacteria</taxon>
        <taxon>Hyphomicrobiales</taxon>
        <taxon>Rhizobiaceae</taxon>
        <taxon>Rhizobium/Agrobacterium group</taxon>
        <taxon>Rhizobium</taxon>
    </lineage>
</organism>
<evidence type="ECO:0000256" key="8">
    <source>
        <dbReference type="ARBA" id="ARBA00023239"/>
    </source>
</evidence>
<dbReference type="InterPro" id="IPR008927">
    <property type="entry name" value="6-PGluconate_DH-like_C_sf"/>
</dbReference>
<keyword evidence="5" id="KW-0560">Oxidoreductase</keyword>
<evidence type="ECO:0000313" key="14">
    <source>
        <dbReference type="Proteomes" id="UP000717752"/>
    </source>
</evidence>
<dbReference type="InterPro" id="IPR050136">
    <property type="entry name" value="FA_oxidation_alpha_subunit"/>
</dbReference>
<dbReference type="RefSeq" id="WP_220333327.1">
    <property type="nucleotide sequence ID" value="NZ_JAEUAK010000002.1"/>
</dbReference>
<comment type="caution">
    <text evidence="13">The sequence shown here is derived from an EMBL/GenBank/DDBJ whole genome shotgun (WGS) entry which is preliminary data.</text>
</comment>
<dbReference type="InterPro" id="IPR006176">
    <property type="entry name" value="3-OHacyl-CoA_DH_NAD-bd"/>
</dbReference>
<evidence type="ECO:0000256" key="7">
    <source>
        <dbReference type="ARBA" id="ARBA00023098"/>
    </source>
</evidence>
<dbReference type="Pfam" id="PF00725">
    <property type="entry name" value="3HCDH"/>
    <property type="match status" value="1"/>
</dbReference>
<dbReference type="InterPro" id="IPR006108">
    <property type="entry name" value="3HC_DH_C"/>
</dbReference>
<evidence type="ECO:0000256" key="5">
    <source>
        <dbReference type="ARBA" id="ARBA00023002"/>
    </source>
</evidence>
<dbReference type="InterPro" id="IPR029045">
    <property type="entry name" value="ClpP/crotonase-like_dom_sf"/>
</dbReference>
<evidence type="ECO:0000256" key="2">
    <source>
        <dbReference type="ARBA" id="ARBA00007005"/>
    </source>
</evidence>
<evidence type="ECO:0000259" key="11">
    <source>
        <dbReference type="Pfam" id="PF00725"/>
    </source>
</evidence>
<evidence type="ECO:0000259" key="12">
    <source>
        <dbReference type="Pfam" id="PF02737"/>
    </source>
</evidence>
<gene>
    <name evidence="13" type="ORF">JNB85_05265</name>
</gene>
<dbReference type="InterPro" id="IPR036291">
    <property type="entry name" value="NAD(P)-bd_dom_sf"/>
</dbReference>
<keyword evidence="3" id="KW-0276">Fatty acid metabolism</keyword>
<evidence type="ECO:0000256" key="1">
    <source>
        <dbReference type="ARBA" id="ARBA00005005"/>
    </source>
</evidence>
<proteinExistence type="inferred from homology"/>
<dbReference type="PANTHER" id="PTHR43612:SF3">
    <property type="entry name" value="TRIFUNCTIONAL ENZYME SUBUNIT ALPHA, MITOCHONDRIAL"/>
    <property type="match status" value="1"/>
</dbReference>
<evidence type="ECO:0000256" key="4">
    <source>
        <dbReference type="ARBA" id="ARBA00022963"/>
    </source>
</evidence>
<comment type="catalytic activity">
    <reaction evidence="10">
        <text>a (3S)-3-hydroxyacyl-CoA + NAD(+) = a 3-oxoacyl-CoA + NADH + H(+)</text>
        <dbReference type="Rhea" id="RHEA:22432"/>
        <dbReference type="ChEBI" id="CHEBI:15378"/>
        <dbReference type="ChEBI" id="CHEBI:57318"/>
        <dbReference type="ChEBI" id="CHEBI:57540"/>
        <dbReference type="ChEBI" id="CHEBI:57945"/>
        <dbReference type="ChEBI" id="CHEBI:90726"/>
        <dbReference type="EC" id="1.1.1.35"/>
    </reaction>
</comment>
<reference evidence="13 14" key="1">
    <citation type="journal article" date="2021" name="MBio">
        <title>Poor Competitiveness of Bradyrhizobium in Pigeon Pea Root Colonization in Indian Soils.</title>
        <authorList>
            <person name="Chalasani D."/>
            <person name="Basu A."/>
            <person name="Pullabhotla S.V.S.R.N."/>
            <person name="Jorrin B."/>
            <person name="Neal A.L."/>
            <person name="Poole P.S."/>
            <person name="Podile A.R."/>
            <person name="Tkacz A."/>
        </authorList>
    </citation>
    <scope>NUCLEOTIDE SEQUENCE [LARGE SCALE GENOMIC DNA]</scope>
    <source>
        <strain evidence="13 14">HU56</strain>
    </source>
</reference>
<dbReference type="Pfam" id="PF00378">
    <property type="entry name" value="ECH_1"/>
    <property type="match status" value="1"/>
</dbReference>
<name>A0ABS7GR62_9HYPH</name>
<dbReference type="SUPFAM" id="SSF52096">
    <property type="entry name" value="ClpP/crotonase"/>
    <property type="match status" value="1"/>
</dbReference>
<dbReference type="PANTHER" id="PTHR43612">
    <property type="entry name" value="TRIFUNCTIONAL ENZYME SUBUNIT ALPHA"/>
    <property type="match status" value="1"/>
</dbReference>
<evidence type="ECO:0000313" key="13">
    <source>
        <dbReference type="EMBL" id="MBW9051823.1"/>
    </source>
</evidence>
<dbReference type="Pfam" id="PF02737">
    <property type="entry name" value="3HCDH_N"/>
    <property type="match status" value="1"/>
</dbReference>
<evidence type="ECO:0000256" key="10">
    <source>
        <dbReference type="ARBA" id="ARBA00049556"/>
    </source>
</evidence>
<dbReference type="SUPFAM" id="SSF48179">
    <property type="entry name" value="6-phosphogluconate dehydrogenase C-terminal domain-like"/>
    <property type="match status" value="2"/>
</dbReference>
<keyword evidence="6" id="KW-0520">NAD</keyword>
<keyword evidence="7" id="KW-0443">Lipid metabolism</keyword>
<feature type="domain" description="3-hydroxyacyl-CoA dehydrogenase NAD binding" evidence="12">
    <location>
        <begin position="328"/>
        <end position="507"/>
    </location>
</feature>
<protein>
    <submittedName>
        <fullName evidence="13">Enoyl-CoA hydratase/isomerase family protein</fullName>
    </submittedName>
</protein>
<dbReference type="SUPFAM" id="SSF51735">
    <property type="entry name" value="NAD(P)-binding Rossmann-fold domains"/>
    <property type="match status" value="1"/>
</dbReference>
<evidence type="ECO:0000256" key="3">
    <source>
        <dbReference type="ARBA" id="ARBA00022832"/>
    </source>
</evidence>
<dbReference type="Gene3D" id="1.10.1040.50">
    <property type="match status" value="1"/>
</dbReference>
<sequence>MSYTNFTVETDADGIALVTWDMPGKSMNVFTEEVMNELDAIIDATVTDSAVKGVVITSGKPSFSGGADLSMIKSMFTLYQQEKAADPDGAAQKLFDLVGRMTGLFRKLETCGKPWVSAINGTCMGGALEMSLACHGRVASNAKSVKIALPEVKVGIFPGAGGTQRISRLTDAQSALQMMTTGQSLNASRAKAMNLVHQVVEPDQLIPAAKQMIKDGLKPVAPWDEKGFKVPGGGIWTPAAAQLWPAAPAILRRETSGNYPGALAILKCVYEGLQVPFDTALKIEQRYFTQVLQTTEAFSMIRSLFISMQELGKGARRPAGVPKTELKKIGVVGAGFMGASIAYVTAATGFEVVLIDRDIEAATKGRGVGEGLVKDSIGKGRLTQEEGAALLARITPSADYADLKDADLVIEAVFEDRAVKKAVIEQVEAVIPETTIFASNTSTLPITGLAENSKRPDQFIGVHFFSPVEKMMLTEVILGKNTGERALAVALDYVAAIKKTPIVVNDTRGFFVNRCVFRYIHEAYDMLIEGVPAAMIENAAKMAGMPVGPLSLNDEVAIDLSQKILKATVADLGPKAVDERHLALINKLVDELDRRGRKNGKGFYEYPAKPAKKFLWPELKTLYPQKPADEIDVNTLKQRFLVTIALEAARTMEEGIVTDPREADVGSILGFGFAPYTGGALSYVDGMGVKAFVDLAEKLASSYGDHFKPTPLLKDMAAKGETFYGRFDPYPAADKAA</sequence>
<accession>A0ABS7GR62</accession>
<comment type="pathway">
    <text evidence="1">Lipid metabolism; fatty acid beta-oxidation.</text>
</comment>
<dbReference type="InterPro" id="IPR001753">
    <property type="entry name" value="Enoyl-CoA_hydra/iso"/>
</dbReference>
<keyword evidence="9" id="KW-0511">Multifunctional enzyme</keyword>
<feature type="domain" description="3-hydroxyacyl-CoA dehydrogenase C-terminal" evidence="11">
    <location>
        <begin position="509"/>
        <end position="606"/>
    </location>
</feature>
<comment type="similarity">
    <text evidence="2">In the central section; belongs to the 3-hydroxyacyl-CoA dehydrogenase family.</text>
</comment>
<keyword evidence="14" id="KW-1185">Reference proteome</keyword>